<sequence length="182" mass="20095">MWTSFLTLDKKKDNPEVLNIPCQLDMVLMALPSVQIDSRELLVGPMLKLWFAVLLGYRCPGVNRDWSWVTCSQDAPRRKFIVIPARGAPIKGPTKETSEKERHSPEGLGSRPATGFNGPAAGSNHAPLVSSRHNCLHGLHGNSGAILQYSTAVIIPQDDIPETPLRGFLRCIISISFPWMLI</sequence>
<dbReference type="EnsemblPlants" id="evm.model.ctgX83.1">
    <property type="protein sequence ID" value="cds.evm.model.ctgX83.1"/>
    <property type="gene ID" value="evm.TU.ctgX83.1"/>
</dbReference>
<protein>
    <submittedName>
        <fullName evidence="2">Uncharacterized protein</fullName>
    </submittedName>
</protein>
<proteinExistence type="predicted"/>
<dbReference type="AlphaFoldDB" id="A0A803QSU2"/>
<keyword evidence="3" id="KW-1185">Reference proteome</keyword>
<accession>A0A803QSU2</accession>
<evidence type="ECO:0000256" key="1">
    <source>
        <dbReference type="SAM" id="MobiDB-lite"/>
    </source>
</evidence>
<feature type="compositionally biased region" description="Basic and acidic residues" evidence="1">
    <location>
        <begin position="93"/>
        <end position="105"/>
    </location>
</feature>
<name>A0A803QSU2_CANSA</name>
<evidence type="ECO:0000313" key="2">
    <source>
        <dbReference type="EnsemblPlants" id="cds.evm.model.ctgX83.1"/>
    </source>
</evidence>
<evidence type="ECO:0000313" key="3">
    <source>
        <dbReference type="Proteomes" id="UP000596661"/>
    </source>
</evidence>
<dbReference type="Gramene" id="evm.model.ctgX83.1">
    <property type="protein sequence ID" value="cds.evm.model.ctgX83.1"/>
    <property type="gene ID" value="evm.TU.ctgX83.1"/>
</dbReference>
<reference evidence="2" key="1">
    <citation type="submission" date="2021-03" db="UniProtKB">
        <authorList>
            <consortium name="EnsemblPlants"/>
        </authorList>
    </citation>
    <scope>IDENTIFICATION</scope>
</reference>
<feature type="region of interest" description="Disordered" evidence="1">
    <location>
        <begin position="89"/>
        <end position="121"/>
    </location>
</feature>
<organism evidence="2 3">
    <name type="scientific">Cannabis sativa</name>
    <name type="common">Hemp</name>
    <name type="synonym">Marijuana</name>
    <dbReference type="NCBI Taxonomy" id="3483"/>
    <lineage>
        <taxon>Eukaryota</taxon>
        <taxon>Viridiplantae</taxon>
        <taxon>Streptophyta</taxon>
        <taxon>Embryophyta</taxon>
        <taxon>Tracheophyta</taxon>
        <taxon>Spermatophyta</taxon>
        <taxon>Magnoliopsida</taxon>
        <taxon>eudicotyledons</taxon>
        <taxon>Gunneridae</taxon>
        <taxon>Pentapetalae</taxon>
        <taxon>rosids</taxon>
        <taxon>fabids</taxon>
        <taxon>Rosales</taxon>
        <taxon>Cannabaceae</taxon>
        <taxon>Cannabis</taxon>
    </lineage>
</organism>
<dbReference type="Proteomes" id="UP000596661">
    <property type="component" value="Unassembled WGS sequence"/>
</dbReference>